<dbReference type="SUPFAM" id="SSF51556">
    <property type="entry name" value="Metallo-dependent hydrolases"/>
    <property type="match status" value="1"/>
</dbReference>
<comment type="caution">
    <text evidence="2">The sequence shown here is derived from an EMBL/GenBank/DDBJ whole genome shotgun (WGS) entry which is preliminary data.</text>
</comment>
<evidence type="ECO:0000313" key="3">
    <source>
        <dbReference type="Proteomes" id="UP001596306"/>
    </source>
</evidence>
<accession>A0ABW1VG01</accession>
<dbReference type="PROSITE" id="PS01091">
    <property type="entry name" value="TATD_3"/>
    <property type="match status" value="1"/>
</dbReference>
<reference evidence="3" key="1">
    <citation type="journal article" date="2019" name="Int. J. Syst. Evol. Microbiol.">
        <title>The Global Catalogue of Microorganisms (GCM) 10K type strain sequencing project: providing services to taxonomists for standard genome sequencing and annotation.</title>
        <authorList>
            <consortium name="The Broad Institute Genomics Platform"/>
            <consortium name="The Broad Institute Genome Sequencing Center for Infectious Disease"/>
            <person name="Wu L."/>
            <person name="Ma J."/>
        </authorList>
    </citation>
    <scope>NUCLEOTIDE SEQUENCE [LARGE SCALE GENOMIC DNA]</scope>
    <source>
        <strain evidence="3">CCUG 43304</strain>
    </source>
</reference>
<dbReference type="InterPro" id="IPR018228">
    <property type="entry name" value="DNase_TatD-rel_CS"/>
</dbReference>
<dbReference type="InterPro" id="IPR001130">
    <property type="entry name" value="TatD-like"/>
</dbReference>
<dbReference type="RefSeq" id="WP_386729494.1">
    <property type="nucleotide sequence ID" value="NZ_JBHSTP010000001.1"/>
</dbReference>
<dbReference type="PANTHER" id="PTHR46124:SF2">
    <property type="entry name" value="D-AMINOACYL-TRNA DEACYLASE"/>
    <property type="match status" value="1"/>
</dbReference>
<name>A0ABW1VG01_9MICO</name>
<dbReference type="EMBL" id="JBHSTP010000001">
    <property type="protein sequence ID" value="MFC6355951.1"/>
    <property type="molecule type" value="Genomic_DNA"/>
</dbReference>
<dbReference type="PANTHER" id="PTHR46124">
    <property type="entry name" value="D-AMINOACYL-TRNA DEACYLASE"/>
    <property type="match status" value="1"/>
</dbReference>
<protein>
    <submittedName>
        <fullName evidence="2">TatD family hydrolase</fullName>
    </submittedName>
</protein>
<dbReference type="GO" id="GO:0016787">
    <property type="term" value="F:hydrolase activity"/>
    <property type="evidence" value="ECO:0007669"/>
    <property type="project" value="UniProtKB-KW"/>
</dbReference>
<dbReference type="InterPro" id="IPR032466">
    <property type="entry name" value="Metal_Hydrolase"/>
</dbReference>
<gene>
    <name evidence="2" type="ORF">ACFQB0_07515</name>
</gene>
<evidence type="ECO:0000313" key="2">
    <source>
        <dbReference type="EMBL" id="MFC6355951.1"/>
    </source>
</evidence>
<keyword evidence="1 2" id="KW-0378">Hydrolase</keyword>
<dbReference type="Proteomes" id="UP001596306">
    <property type="component" value="Unassembled WGS sequence"/>
</dbReference>
<keyword evidence="3" id="KW-1185">Reference proteome</keyword>
<sequence length="257" mass="28285">MTVNWPPLDVHAHIDPSIDANTLLNLRAVIFAANRSIEESAQALERRPHDLLAVWGAGVHPGLKSALENYSPSAFAALLERTPYVGEVGLDAKVKSRLPLQREVLSSILQQLQTRPRITSIHSYGATNEVLDQLTETPILGAVLHWWLGDRNATLRAIELGAYFSINASSVRRSETLDVIPLERLLLETDHPDGNRYGRGPRQPGNIADVETALAARYGITTQAIRERAWRNLAELVEATATLDMLPSRVRGIVSSA</sequence>
<dbReference type="Pfam" id="PF01026">
    <property type="entry name" value="TatD_DNase"/>
    <property type="match status" value="1"/>
</dbReference>
<dbReference type="Gene3D" id="3.20.20.140">
    <property type="entry name" value="Metal-dependent hydrolases"/>
    <property type="match status" value="1"/>
</dbReference>
<proteinExistence type="predicted"/>
<organism evidence="2 3">
    <name type="scientific">Luethyella okanaganae</name>
    <dbReference type="NCBI Taxonomy" id="69372"/>
    <lineage>
        <taxon>Bacteria</taxon>
        <taxon>Bacillati</taxon>
        <taxon>Actinomycetota</taxon>
        <taxon>Actinomycetes</taxon>
        <taxon>Micrococcales</taxon>
        <taxon>Microbacteriaceae</taxon>
        <taxon>Luethyella</taxon>
    </lineage>
</organism>
<evidence type="ECO:0000256" key="1">
    <source>
        <dbReference type="ARBA" id="ARBA00022801"/>
    </source>
</evidence>